<feature type="transmembrane region" description="Helical" evidence="11">
    <location>
        <begin position="395"/>
        <end position="417"/>
    </location>
</feature>
<evidence type="ECO:0000259" key="12">
    <source>
        <dbReference type="PROSITE" id="PS50893"/>
    </source>
</evidence>
<feature type="domain" description="Peptidase C39" evidence="14">
    <location>
        <begin position="24"/>
        <end position="143"/>
    </location>
</feature>
<evidence type="ECO:0000256" key="6">
    <source>
        <dbReference type="ARBA" id="ARBA00022807"/>
    </source>
</evidence>
<evidence type="ECO:0000256" key="3">
    <source>
        <dbReference type="ARBA" id="ARBA00022475"/>
    </source>
</evidence>
<dbReference type="InterPro" id="IPR017871">
    <property type="entry name" value="ABC_transporter-like_CS"/>
</dbReference>
<feature type="domain" description="ABC transporter" evidence="12">
    <location>
        <begin position="489"/>
        <end position="722"/>
    </location>
</feature>
<keyword evidence="9 11" id="KW-0472">Membrane</keyword>
<dbReference type="CDD" id="cd18779">
    <property type="entry name" value="ABC_6TM_T1SS_like"/>
    <property type="match status" value="1"/>
</dbReference>
<dbReference type="AlphaFoldDB" id="A0A229SX54"/>
<dbReference type="Pfam" id="PF00664">
    <property type="entry name" value="ABC_membrane"/>
    <property type="match status" value="1"/>
</dbReference>
<reference evidence="16" key="1">
    <citation type="submission" date="2017-07" db="EMBL/GenBank/DDBJ databases">
        <title>Comparative genome mining reveals phylogenetic distribution patterns of secondary metabolites in Amycolatopsis.</title>
        <authorList>
            <person name="Adamek M."/>
            <person name="Alanjary M."/>
            <person name="Sales-Ortells H."/>
            <person name="Goodfellow M."/>
            <person name="Bull A.T."/>
            <person name="Kalinowski J."/>
            <person name="Ziemert N."/>
        </authorList>
    </citation>
    <scope>NUCLEOTIDE SEQUENCE [LARGE SCALE GENOMIC DNA]</scope>
    <source>
        <strain evidence="16">H5</strain>
    </source>
</reference>
<dbReference type="GO" id="GO:0140359">
    <property type="term" value="F:ABC-type transporter activity"/>
    <property type="evidence" value="ECO:0007669"/>
    <property type="project" value="InterPro"/>
</dbReference>
<keyword evidence="6" id="KW-0645">Protease</keyword>
<organism evidence="15 16">
    <name type="scientific">Amycolatopsis vastitatis</name>
    <dbReference type="NCBI Taxonomy" id="1905142"/>
    <lineage>
        <taxon>Bacteria</taxon>
        <taxon>Bacillati</taxon>
        <taxon>Actinomycetota</taxon>
        <taxon>Actinomycetes</taxon>
        <taxon>Pseudonocardiales</taxon>
        <taxon>Pseudonocardiaceae</taxon>
        <taxon>Amycolatopsis</taxon>
    </lineage>
</organism>
<keyword evidence="2" id="KW-0813">Transport</keyword>
<evidence type="ECO:0000256" key="4">
    <source>
        <dbReference type="ARBA" id="ARBA00022692"/>
    </source>
</evidence>
<keyword evidence="6" id="KW-0788">Thiol protease</keyword>
<dbReference type="InterPro" id="IPR005074">
    <property type="entry name" value="Peptidase_C39"/>
</dbReference>
<protein>
    <submittedName>
        <fullName evidence="15">ABC transporter</fullName>
    </submittedName>
</protein>
<dbReference type="InterPro" id="IPR003439">
    <property type="entry name" value="ABC_transporter-like_ATP-bd"/>
</dbReference>
<evidence type="ECO:0000313" key="15">
    <source>
        <dbReference type="EMBL" id="OXM63558.1"/>
    </source>
</evidence>
<feature type="transmembrane region" description="Helical" evidence="11">
    <location>
        <begin position="212"/>
        <end position="233"/>
    </location>
</feature>
<comment type="subcellular location">
    <subcellularLocation>
        <location evidence="1">Cell membrane</location>
        <topology evidence="1">Multi-pass membrane protein</topology>
    </subcellularLocation>
</comment>
<keyword evidence="7" id="KW-0067">ATP-binding</keyword>
<keyword evidence="5" id="KW-0547">Nucleotide-binding</keyword>
<feature type="transmembrane region" description="Helical" evidence="11">
    <location>
        <begin position="286"/>
        <end position="307"/>
    </location>
</feature>
<accession>A0A229SX54</accession>
<dbReference type="PANTHER" id="PTHR24221">
    <property type="entry name" value="ATP-BINDING CASSETTE SUB-FAMILY B"/>
    <property type="match status" value="1"/>
</dbReference>
<dbReference type="Gene3D" id="3.90.70.10">
    <property type="entry name" value="Cysteine proteinases"/>
    <property type="match status" value="1"/>
</dbReference>
<dbReference type="SUPFAM" id="SSF52540">
    <property type="entry name" value="P-loop containing nucleoside triphosphate hydrolases"/>
    <property type="match status" value="1"/>
</dbReference>
<dbReference type="Gene3D" id="3.40.50.300">
    <property type="entry name" value="P-loop containing nucleotide triphosphate hydrolases"/>
    <property type="match status" value="1"/>
</dbReference>
<dbReference type="GO" id="GO:0005524">
    <property type="term" value="F:ATP binding"/>
    <property type="evidence" value="ECO:0007669"/>
    <property type="project" value="UniProtKB-KW"/>
</dbReference>
<evidence type="ECO:0000256" key="2">
    <source>
        <dbReference type="ARBA" id="ARBA00022448"/>
    </source>
</evidence>
<evidence type="ECO:0000256" key="8">
    <source>
        <dbReference type="ARBA" id="ARBA00022989"/>
    </source>
</evidence>
<feature type="transmembrane region" description="Helical" evidence="11">
    <location>
        <begin position="429"/>
        <end position="450"/>
    </location>
</feature>
<evidence type="ECO:0000256" key="5">
    <source>
        <dbReference type="ARBA" id="ARBA00022741"/>
    </source>
</evidence>
<evidence type="ECO:0000259" key="14">
    <source>
        <dbReference type="PROSITE" id="PS50990"/>
    </source>
</evidence>
<comment type="caution">
    <text evidence="15">The sequence shown here is derived from an EMBL/GenBank/DDBJ whole genome shotgun (WGS) entry which is preliminary data.</text>
</comment>
<dbReference type="InterPro" id="IPR027417">
    <property type="entry name" value="P-loop_NTPase"/>
</dbReference>
<evidence type="ECO:0000256" key="7">
    <source>
        <dbReference type="ARBA" id="ARBA00022840"/>
    </source>
</evidence>
<dbReference type="InterPro" id="IPR036640">
    <property type="entry name" value="ABC1_TM_sf"/>
</dbReference>
<name>A0A229SX54_9PSEU</name>
<keyword evidence="3" id="KW-1003">Cell membrane</keyword>
<feature type="transmembrane region" description="Helical" evidence="11">
    <location>
        <begin position="175"/>
        <end position="200"/>
    </location>
</feature>
<keyword evidence="4 11" id="KW-0812">Transmembrane</keyword>
<dbReference type="GO" id="GO:0006508">
    <property type="term" value="P:proteolysis"/>
    <property type="evidence" value="ECO:0007669"/>
    <property type="project" value="InterPro"/>
</dbReference>
<keyword evidence="16" id="KW-1185">Reference proteome</keyword>
<dbReference type="SUPFAM" id="SSF90123">
    <property type="entry name" value="ABC transporter transmembrane region"/>
    <property type="match status" value="1"/>
</dbReference>
<dbReference type="SMART" id="SM00382">
    <property type="entry name" value="AAA"/>
    <property type="match status" value="1"/>
</dbReference>
<dbReference type="Proteomes" id="UP000215199">
    <property type="component" value="Unassembled WGS sequence"/>
</dbReference>
<feature type="transmembrane region" description="Helical" evidence="11">
    <location>
        <begin position="245"/>
        <end position="265"/>
    </location>
</feature>
<keyword evidence="6" id="KW-0378">Hydrolase</keyword>
<dbReference type="GO" id="GO:0016887">
    <property type="term" value="F:ATP hydrolysis activity"/>
    <property type="evidence" value="ECO:0007669"/>
    <property type="project" value="InterPro"/>
</dbReference>
<evidence type="ECO:0000256" key="10">
    <source>
        <dbReference type="ARBA" id="ARBA00061644"/>
    </source>
</evidence>
<dbReference type="InterPro" id="IPR011527">
    <property type="entry name" value="ABC1_TM_dom"/>
</dbReference>
<dbReference type="Pfam" id="PF00005">
    <property type="entry name" value="ABC_tran"/>
    <property type="match status" value="1"/>
</dbReference>
<feature type="transmembrane region" description="Helical" evidence="11">
    <location>
        <begin position="313"/>
        <end position="334"/>
    </location>
</feature>
<dbReference type="PROSITE" id="PS50990">
    <property type="entry name" value="PEPTIDASE_C39"/>
    <property type="match status" value="1"/>
</dbReference>
<gene>
    <name evidence="15" type="ORF">CF165_30640</name>
</gene>
<evidence type="ECO:0000259" key="13">
    <source>
        <dbReference type="PROSITE" id="PS50929"/>
    </source>
</evidence>
<dbReference type="RefSeq" id="WP_093951066.1">
    <property type="nucleotide sequence ID" value="NZ_NMUL01000033.1"/>
</dbReference>
<dbReference type="FunFam" id="3.40.50.300:FF:000299">
    <property type="entry name" value="ABC transporter ATP-binding protein/permease"/>
    <property type="match status" value="1"/>
</dbReference>
<dbReference type="EMBL" id="NMUL01000033">
    <property type="protein sequence ID" value="OXM63558.1"/>
    <property type="molecule type" value="Genomic_DNA"/>
</dbReference>
<dbReference type="GO" id="GO:0008234">
    <property type="term" value="F:cysteine-type peptidase activity"/>
    <property type="evidence" value="ECO:0007669"/>
    <property type="project" value="UniProtKB-KW"/>
</dbReference>
<dbReference type="PROSITE" id="PS50929">
    <property type="entry name" value="ABC_TM1F"/>
    <property type="match status" value="1"/>
</dbReference>
<sequence>MTARWWRALARWLSPRRRVPVLLQLSATECGAACLAMLLGYHGRVTQVSECREFFGAARDGITARALVQAARSFGLRTKVFSLDLPALGRLELPVIAHWSFNHFVIIERRLRRGYRIVDPAVGRRIVDDEEFAREFTGVAITVAPGPGLAARRPGQSAWSVYLRQVLRMRGWRRMLVQVVAASLILQAMALAVPVLTKLLVDYVIPLHLTDLLGVIAVGVALIVITDLVAGYLRSAILIHLQGRFDTQIMLGLFGHLLSLPYTFFTQRTSGDLLLRLGSSAVIREMLTGQALSAVLDGGFVLVFLVVLFTQSWVFGLLAFGIGAVQVVVLLVTARPLRDLTQRYLVAQAESQGFGVQLLKGIGTLKASGVEDRVLDFWSDLFHRELGFSLRRNQFAAVVDTVLNALRTFAPLVLLTVGMVSVTEGSMPLGTMLALIAVATAFLTPLASLVTTGQQLQLAGAHLRRIIDVVEAEPEPATPAGEPRLTGRLELSGVSFSYDPHGPRVLEDVSFTAEPGQKIALVGRTGASKSTLALLLLGLYQPTGGTIRYDGTPLAELGVHGVRRQFGVVLQEPFLFNGSIRANISIGDPAMPLDRVVEAARLAGIHDEIERMPMQYETLLGEGGSGLSGGQRQRLALARALATNPTFLLLDEATSHLDMATEAVVDTNLSGLACTRIVIAHRLSTIQNADRILVLDRGRVVESGRHEELLELGGHYADLLRTQLERTP</sequence>
<dbReference type="GO" id="GO:0005886">
    <property type="term" value="C:plasma membrane"/>
    <property type="evidence" value="ECO:0007669"/>
    <property type="project" value="UniProtKB-SubCell"/>
</dbReference>
<dbReference type="Pfam" id="PF03412">
    <property type="entry name" value="Peptidase_C39"/>
    <property type="match status" value="1"/>
</dbReference>
<evidence type="ECO:0000256" key="11">
    <source>
        <dbReference type="SAM" id="Phobius"/>
    </source>
</evidence>
<dbReference type="PROSITE" id="PS50893">
    <property type="entry name" value="ABC_TRANSPORTER_2"/>
    <property type="match status" value="1"/>
</dbReference>
<evidence type="ECO:0000256" key="1">
    <source>
        <dbReference type="ARBA" id="ARBA00004651"/>
    </source>
</evidence>
<evidence type="ECO:0000313" key="16">
    <source>
        <dbReference type="Proteomes" id="UP000215199"/>
    </source>
</evidence>
<dbReference type="GO" id="GO:0034040">
    <property type="term" value="F:ATPase-coupled lipid transmembrane transporter activity"/>
    <property type="evidence" value="ECO:0007669"/>
    <property type="project" value="TreeGrafter"/>
</dbReference>
<dbReference type="Gene3D" id="1.20.1560.10">
    <property type="entry name" value="ABC transporter type 1, transmembrane domain"/>
    <property type="match status" value="1"/>
</dbReference>
<keyword evidence="8 11" id="KW-1133">Transmembrane helix</keyword>
<dbReference type="InterPro" id="IPR003593">
    <property type="entry name" value="AAA+_ATPase"/>
</dbReference>
<feature type="domain" description="ABC transmembrane type-1" evidence="13">
    <location>
        <begin position="179"/>
        <end position="458"/>
    </location>
</feature>
<evidence type="ECO:0000256" key="9">
    <source>
        <dbReference type="ARBA" id="ARBA00023136"/>
    </source>
</evidence>
<dbReference type="PANTHER" id="PTHR24221:SF606">
    <property type="entry name" value="COLICIN V SECRETION-PROCESSING ATP-BINDING PROTEIN"/>
    <property type="match status" value="1"/>
</dbReference>
<proteinExistence type="inferred from homology"/>
<dbReference type="PROSITE" id="PS00211">
    <property type="entry name" value="ABC_TRANSPORTER_1"/>
    <property type="match status" value="1"/>
</dbReference>
<comment type="similarity">
    <text evidence="10">Belongs to the ABC transporter superfamily. Lipid exporter (TC 3.A.1.106) family.</text>
</comment>
<dbReference type="OrthoDB" id="9806127at2"/>
<dbReference type="InterPro" id="IPR039421">
    <property type="entry name" value="Type_1_exporter"/>
</dbReference>